<reference evidence="1 2" key="1">
    <citation type="submission" date="2015-11" db="EMBL/GenBank/DDBJ databases">
        <title>Genomic analysis of 38 Legionella species identifies large and diverse effector repertoires.</title>
        <authorList>
            <person name="Burstein D."/>
            <person name="Amaro F."/>
            <person name="Zusman T."/>
            <person name="Lifshitz Z."/>
            <person name="Cohen O."/>
            <person name="Gilbert J.A."/>
            <person name="Pupko T."/>
            <person name="Shuman H.A."/>
            <person name="Segal G."/>
        </authorList>
    </citation>
    <scope>NUCLEOTIDE SEQUENCE [LARGE SCALE GENOMIC DNA]</scope>
    <source>
        <strain evidence="1 2">PX-1-G2-E2</strain>
    </source>
</reference>
<gene>
    <name evidence="1" type="primary">csy1</name>
    <name evidence="1" type="ORF">Lmac_0535</name>
</gene>
<evidence type="ECO:0000313" key="1">
    <source>
        <dbReference type="EMBL" id="KTD30591.1"/>
    </source>
</evidence>
<evidence type="ECO:0000313" key="2">
    <source>
        <dbReference type="Proteomes" id="UP000054908"/>
    </source>
</evidence>
<sequence>MDESIRKFLSDRKDERIKKKIKSGMTSEEIFQIEHEASQEFMLENWLPGAAKKADQLRIATHPPKFSHPDAKISSVVAEMRRDADGFLRTGNVHMDTDVIGNAAALDVFKFLSLVLNDGQTILRHLESNTQKIQDEFRISSASFEKLRTDFLSIKKSDDRIVTSGKIKQVYFPVADSYHLLSILTPSGLLFELRKRIQEIRFSEQTKQAREDKRKNVFNEMGFDDLYGLVMIGFGGTKPQNISVLNSTYGGKAYLLPCIPPSLIKKRWLPKRHFFKNLLPPKSFADEFKPVHQLLKTDYNNRNIRDGLKIRLQIIIDKVIEMQWSIRLEEEGWSAKEQYTDLPMHQKIWLDDAYKEDRLKNDEWLDKIVSEFAHWFIYAYKTLYGNHAIFLADPEFTYIKSLIENNKEDLR</sequence>
<dbReference type="OrthoDB" id="9815616at2"/>
<comment type="caution">
    <text evidence="1">The sequence shown here is derived from an EMBL/GenBank/DDBJ whole genome shotgun (WGS) entry which is preliminary data.</text>
</comment>
<name>A0A0W0WE43_9GAMM</name>
<dbReference type="STRING" id="466.Lmac_0535"/>
<dbReference type="InterPro" id="IPR013397">
    <property type="entry name" value="CRISPR-assoc_prot_Csy1"/>
</dbReference>
<protein>
    <submittedName>
        <fullName evidence="1">CRISPR-associated protein Csy1</fullName>
    </submittedName>
</protein>
<keyword evidence="2" id="KW-1185">Reference proteome</keyword>
<dbReference type="Pfam" id="PF09611">
    <property type="entry name" value="Cas_Csy1"/>
    <property type="match status" value="1"/>
</dbReference>
<proteinExistence type="predicted"/>
<organism evidence="1 2">
    <name type="scientific">Legionella maceachernii</name>
    <dbReference type="NCBI Taxonomy" id="466"/>
    <lineage>
        <taxon>Bacteria</taxon>
        <taxon>Pseudomonadati</taxon>
        <taxon>Pseudomonadota</taxon>
        <taxon>Gammaproteobacteria</taxon>
        <taxon>Legionellales</taxon>
        <taxon>Legionellaceae</taxon>
        <taxon>Legionella</taxon>
    </lineage>
</organism>
<dbReference type="RefSeq" id="WP_058451362.1">
    <property type="nucleotide sequence ID" value="NZ_CAAAIB010000006.1"/>
</dbReference>
<accession>A0A0W0WE43</accession>
<dbReference type="Proteomes" id="UP000054908">
    <property type="component" value="Unassembled WGS sequence"/>
</dbReference>
<dbReference type="PATRIC" id="fig|466.6.peg.569"/>
<dbReference type="AlphaFoldDB" id="A0A0W0WE43"/>
<dbReference type="NCBIfam" id="TIGR02564">
    <property type="entry name" value="cas_Csy1"/>
    <property type="match status" value="1"/>
</dbReference>
<dbReference type="EMBL" id="LNYL01000012">
    <property type="protein sequence ID" value="KTD30591.1"/>
    <property type="molecule type" value="Genomic_DNA"/>
</dbReference>